<gene>
    <name evidence="2" type="ORF">MAPG_02947</name>
</gene>
<sequence>MSSTVWRSPEVEEKFHRLSSELADTQWDEIHYPRPPHDADDADHTLSLGHELKLANHLAFLAHNIGGACSVSAVCLEETEGGLVARLASNENPPQKTVDGLQAIMDSLSRYSRQDISRESFLGDVSRQVLALSKKRIRERERRGQQRGEPNRKLGGGPKQLAAQAAHWLGLAKHDRDDPMRVVEQARLVSATREWGDHLAGSSRGSALPPRVRNDVEKLARYHVDVLCGDLEKIGRRPRYRPLLRSISVVRCEHYGSWQPRGAQKTCHVHAEVQLIMGYARKEEKSTTSPPPRAIGCSKSACFLCHLLIKNLGTYVVSNTHGRFYERWTIPHILLPAGKNDTIMKTIDAMIAEMEAMLRRIRLKKHKNGNFAPESRPESMLSDPATLSQVTMTVQDPQAHVVLSSSNSSTSTMCEPNGQQAGAQPAKSIASSVAPIQTIESRVEGCDHPKAASVASSSSASSVATLDRPSEGQPAFQQHVSLCGGRNPVEDVAQGVEEEIRAREGSVVSSAYSSNATIGEACEERTTVVQFQIPEIRVQPAESIKSGREGMAPGPKESVNSVNSINSIVSCLHLERDDLPYEHHMGIGSPIFELQLGALSLLFDCLGVKSGHVSVRRTAEVPKELEDEGRIVEADEMPENEELDFNCKGDSRSLTLRLTSFGGLSVDIEVNWGDPAEL</sequence>
<feature type="region of interest" description="Disordered" evidence="1">
    <location>
        <begin position="447"/>
        <end position="476"/>
    </location>
</feature>
<evidence type="ECO:0000313" key="3">
    <source>
        <dbReference type="EnsemblFungi" id="MAPG_02947T0"/>
    </source>
</evidence>
<keyword evidence="4" id="KW-1185">Reference proteome</keyword>
<evidence type="ECO:0000313" key="2">
    <source>
        <dbReference type="EMBL" id="KLU83898.1"/>
    </source>
</evidence>
<dbReference type="Proteomes" id="UP000011715">
    <property type="component" value="Unassembled WGS sequence"/>
</dbReference>
<dbReference type="EnsemblFungi" id="MAPG_02947T0">
    <property type="protein sequence ID" value="MAPG_02947T0"/>
    <property type="gene ID" value="MAPG_02947"/>
</dbReference>
<reference evidence="2" key="3">
    <citation type="submission" date="2011-03" db="EMBL/GenBank/DDBJ databases">
        <title>Annotation of Magnaporthe poae ATCC 64411.</title>
        <authorList>
            <person name="Ma L.-J."/>
            <person name="Dead R."/>
            <person name="Young S.K."/>
            <person name="Zeng Q."/>
            <person name="Gargeya S."/>
            <person name="Fitzgerald M."/>
            <person name="Haas B."/>
            <person name="Abouelleil A."/>
            <person name="Alvarado L."/>
            <person name="Arachchi H.M."/>
            <person name="Berlin A."/>
            <person name="Brown A."/>
            <person name="Chapman S.B."/>
            <person name="Chen Z."/>
            <person name="Dunbar C."/>
            <person name="Freedman E."/>
            <person name="Gearin G."/>
            <person name="Gellesch M."/>
            <person name="Goldberg J."/>
            <person name="Griggs A."/>
            <person name="Gujja S."/>
            <person name="Heiman D."/>
            <person name="Howarth C."/>
            <person name="Larson L."/>
            <person name="Lui A."/>
            <person name="MacDonald P.J.P."/>
            <person name="Mehta T."/>
            <person name="Montmayeur A."/>
            <person name="Murphy C."/>
            <person name="Neiman D."/>
            <person name="Pearson M."/>
            <person name="Priest M."/>
            <person name="Roberts A."/>
            <person name="Saif S."/>
            <person name="Shea T."/>
            <person name="Shenoy N."/>
            <person name="Sisk P."/>
            <person name="Stolte C."/>
            <person name="Sykes S."/>
            <person name="Yandava C."/>
            <person name="Wortman J."/>
            <person name="Nusbaum C."/>
            <person name="Birren B."/>
        </authorList>
    </citation>
    <scope>NUCLEOTIDE SEQUENCE</scope>
    <source>
        <strain evidence="2">ATCC 64411</strain>
    </source>
</reference>
<feature type="compositionally biased region" description="Polar residues" evidence="1">
    <location>
        <begin position="413"/>
        <end position="422"/>
    </location>
</feature>
<dbReference type="AlphaFoldDB" id="A0A0C4DSQ9"/>
<name>A0A0C4DSQ9_MAGP6</name>
<dbReference type="EMBL" id="ADBL01000715">
    <property type="status" value="NOT_ANNOTATED_CDS"/>
    <property type="molecule type" value="Genomic_DNA"/>
</dbReference>
<feature type="compositionally biased region" description="Low complexity" evidence="1">
    <location>
        <begin position="451"/>
        <end position="464"/>
    </location>
</feature>
<dbReference type="VEuPathDB" id="FungiDB:MAPG_02947"/>
<dbReference type="OMA" id="YLCNLFF"/>
<organism evidence="3 4">
    <name type="scientific">Magnaporthiopsis poae (strain ATCC 64411 / 73-15)</name>
    <name type="common">Kentucky bluegrass fungus</name>
    <name type="synonym">Magnaporthe poae</name>
    <dbReference type="NCBI Taxonomy" id="644358"/>
    <lineage>
        <taxon>Eukaryota</taxon>
        <taxon>Fungi</taxon>
        <taxon>Dikarya</taxon>
        <taxon>Ascomycota</taxon>
        <taxon>Pezizomycotina</taxon>
        <taxon>Sordariomycetes</taxon>
        <taxon>Sordariomycetidae</taxon>
        <taxon>Magnaporthales</taxon>
        <taxon>Magnaporthaceae</taxon>
        <taxon>Magnaporthiopsis</taxon>
    </lineage>
</organism>
<feature type="compositionally biased region" description="Basic and acidic residues" evidence="1">
    <location>
        <begin position="138"/>
        <end position="152"/>
    </location>
</feature>
<feature type="region of interest" description="Disordered" evidence="1">
    <location>
        <begin position="136"/>
        <end position="159"/>
    </location>
</feature>
<accession>A0A0C4DSQ9</accession>
<evidence type="ECO:0000313" key="4">
    <source>
        <dbReference type="Proteomes" id="UP000011715"/>
    </source>
</evidence>
<dbReference type="Pfam" id="PF14441">
    <property type="entry name" value="OTT_1508_deam"/>
    <property type="match status" value="1"/>
</dbReference>
<dbReference type="OrthoDB" id="4851849at2759"/>
<reference evidence="2" key="2">
    <citation type="submission" date="2010-05" db="EMBL/GenBank/DDBJ databases">
        <title>The Genome Sequence of Magnaporthe poae strain ATCC 64411.</title>
        <authorList>
            <consortium name="The Broad Institute Genome Sequencing Platform"/>
            <consortium name="Broad Institute Genome Sequencing Center for Infectious Disease"/>
            <person name="Ma L.-J."/>
            <person name="Dead R."/>
            <person name="Young S."/>
            <person name="Zeng Q."/>
            <person name="Koehrsen M."/>
            <person name="Alvarado L."/>
            <person name="Berlin A."/>
            <person name="Chapman S.B."/>
            <person name="Chen Z."/>
            <person name="Freedman E."/>
            <person name="Gellesch M."/>
            <person name="Goldberg J."/>
            <person name="Griggs A."/>
            <person name="Gujja S."/>
            <person name="Heilman E.R."/>
            <person name="Heiman D."/>
            <person name="Hepburn T."/>
            <person name="Howarth C."/>
            <person name="Jen D."/>
            <person name="Larson L."/>
            <person name="Mehta T."/>
            <person name="Neiman D."/>
            <person name="Pearson M."/>
            <person name="Roberts A."/>
            <person name="Saif S."/>
            <person name="Shea T."/>
            <person name="Shenoy N."/>
            <person name="Sisk P."/>
            <person name="Stolte C."/>
            <person name="Sykes S."/>
            <person name="Walk T."/>
            <person name="White J."/>
            <person name="Yandava C."/>
            <person name="Haas B."/>
            <person name="Nusbaum C."/>
            <person name="Birren B."/>
        </authorList>
    </citation>
    <scope>NUCLEOTIDE SEQUENCE</scope>
    <source>
        <strain evidence="2">ATCC 64411</strain>
    </source>
</reference>
<dbReference type="STRING" id="644358.A0A0C4DSQ9"/>
<dbReference type="eggNOG" id="ENOG502SRTT">
    <property type="taxonomic scope" value="Eukaryota"/>
</dbReference>
<proteinExistence type="predicted"/>
<feature type="region of interest" description="Disordered" evidence="1">
    <location>
        <begin position="402"/>
        <end position="429"/>
    </location>
</feature>
<evidence type="ECO:0000256" key="1">
    <source>
        <dbReference type="SAM" id="MobiDB-lite"/>
    </source>
</evidence>
<dbReference type="InterPro" id="IPR027796">
    <property type="entry name" value="OTT_1508_deam-like"/>
</dbReference>
<dbReference type="EMBL" id="GL876967">
    <property type="protein sequence ID" value="KLU83898.1"/>
    <property type="molecule type" value="Genomic_DNA"/>
</dbReference>
<reference evidence="4" key="1">
    <citation type="submission" date="2010-05" db="EMBL/GenBank/DDBJ databases">
        <title>The genome sequence of Magnaporthe poae strain ATCC 64411.</title>
        <authorList>
            <person name="Ma L.-J."/>
            <person name="Dead R."/>
            <person name="Young S."/>
            <person name="Zeng Q."/>
            <person name="Koehrsen M."/>
            <person name="Alvarado L."/>
            <person name="Berlin A."/>
            <person name="Chapman S.B."/>
            <person name="Chen Z."/>
            <person name="Freedman E."/>
            <person name="Gellesch M."/>
            <person name="Goldberg J."/>
            <person name="Griggs A."/>
            <person name="Gujja S."/>
            <person name="Heilman E.R."/>
            <person name="Heiman D."/>
            <person name="Hepburn T."/>
            <person name="Howarth C."/>
            <person name="Jen D."/>
            <person name="Larson L."/>
            <person name="Mehta T."/>
            <person name="Neiman D."/>
            <person name="Pearson M."/>
            <person name="Roberts A."/>
            <person name="Saif S."/>
            <person name="Shea T."/>
            <person name="Shenoy N."/>
            <person name="Sisk P."/>
            <person name="Stolte C."/>
            <person name="Sykes S."/>
            <person name="Walk T."/>
            <person name="White J."/>
            <person name="Yandava C."/>
            <person name="Haas B."/>
            <person name="Nusbaum C."/>
            <person name="Birren B."/>
        </authorList>
    </citation>
    <scope>NUCLEOTIDE SEQUENCE [LARGE SCALE GENOMIC DNA]</scope>
    <source>
        <strain evidence="4">ATCC 64411 / 73-15</strain>
    </source>
</reference>
<reference evidence="3" key="4">
    <citation type="journal article" date="2015" name="G3 (Bethesda)">
        <title>Genome sequences of three phytopathogenic species of the Magnaporthaceae family of fungi.</title>
        <authorList>
            <person name="Okagaki L.H."/>
            <person name="Nunes C.C."/>
            <person name="Sailsbery J."/>
            <person name="Clay B."/>
            <person name="Brown D."/>
            <person name="John T."/>
            <person name="Oh Y."/>
            <person name="Young N."/>
            <person name="Fitzgerald M."/>
            <person name="Haas B.J."/>
            <person name="Zeng Q."/>
            <person name="Young S."/>
            <person name="Adiconis X."/>
            <person name="Fan L."/>
            <person name="Levin J.Z."/>
            <person name="Mitchell T.K."/>
            <person name="Okubara P.A."/>
            <person name="Farman M.L."/>
            <person name="Kohn L.M."/>
            <person name="Birren B."/>
            <person name="Ma L.-J."/>
            <person name="Dean R.A."/>
        </authorList>
    </citation>
    <scope>NUCLEOTIDE SEQUENCE</scope>
    <source>
        <strain evidence="3">ATCC 64411 / 73-15</strain>
    </source>
</reference>
<reference evidence="3" key="5">
    <citation type="submission" date="2015-06" db="UniProtKB">
        <authorList>
            <consortium name="EnsemblFungi"/>
        </authorList>
    </citation>
    <scope>IDENTIFICATION</scope>
    <source>
        <strain evidence="3">ATCC 64411</strain>
    </source>
</reference>
<protein>
    <submittedName>
        <fullName evidence="2 3">Uncharacterized protein</fullName>
    </submittedName>
</protein>